<organism evidence="1 2">
    <name type="scientific">Halobacillus alkaliphilus</name>
    <dbReference type="NCBI Taxonomy" id="396056"/>
    <lineage>
        <taxon>Bacteria</taxon>
        <taxon>Bacillati</taxon>
        <taxon>Bacillota</taxon>
        <taxon>Bacilli</taxon>
        <taxon>Bacillales</taxon>
        <taxon>Bacillaceae</taxon>
        <taxon>Halobacillus</taxon>
    </lineage>
</organism>
<dbReference type="AlphaFoldDB" id="A0A1I2JU57"/>
<dbReference type="Proteomes" id="UP000198897">
    <property type="component" value="Unassembled WGS sequence"/>
</dbReference>
<evidence type="ECO:0000313" key="2">
    <source>
        <dbReference type="Proteomes" id="UP000198897"/>
    </source>
</evidence>
<dbReference type="InterPro" id="IPR036638">
    <property type="entry name" value="HLH_DNA-bd_sf"/>
</dbReference>
<accession>A0A1I2JU57</accession>
<evidence type="ECO:0000313" key="1">
    <source>
        <dbReference type="EMBL" id="SFF57719.1"/>
    </source>
</evidence>
<sequence>MIHGDGGVSLDDREELKNRIEILREQLYAAYVKGMEYKELLKISQELDRLLNSLRELE</sequence>
<dbReference type="InterPro" id="IPR037208">
    <property type="entry name" value="Spo0E-like_sf"/>
</dbReference>
<dbReference type="GO" id="GO:0046983">
    <property type="term" value="F:protein dimerization activity"/>
    <property type="evidence" value="ECO:0007669"/>
    <property type="project" value="InterPro"/>
</dbReference>
<dbReference type="OrthoDB" id="2973540at2"/>
<name>A0A1I2JU57_9BACI</name>
<keyword evidence="2" id="KW-1185">Reference proteome</keyword>
<reference evidence="2" key="1">
    <citation type="submission" date="2016-10" db="EMBL/GenBank/DDBJ databases">
        <authorList>
            <person name="Varghese N."/>
            <person name="Submissions S."/>
        </authorList>
    </citation>
    <scope>NUCLEOTIDE SEQUENCE [LARGE SCALE GENOMIC DNA]</scope>
    <source>
        <strain evidence="2">FP5</strain>
    </source>
</reference>
<dbReference type="SUPFAM" id="SSF140500">
    <property type="entry name" value="BAS1536-like"/>
    <property type="match status" value="1"/>
</dbReference>
<gene>
    <name evidence="1" type="ORF">SAMN05216353_102107</name>
</gene>
<dbReference type="Pfam" id="PF09388">
    <property type="entry name" value="SpoOE-like"/>
    <property type="match status" value="1"/>
</dbReference>
<dbReference type="EMBL" id="FOOG01000002">
    <property type="protein sequence ID" value="SFF57719.1"/>
    <property type="molecule type" value="Genomic_DNA"/>
</dbReference>
<proteinExistence type="predicted"/>
<dbReference type="InterPro" id="IPR018540">
    <property type="entry name" value="Spo0E-like"/>
</dbReference>
<dbReference type="Gene3D" id="4.10.280.10">
    <property type="entry name" value="Helix-loop-helix DNA-binding domain"/>
    <property type="match status" value="1"/>
</dbReference>
<dbReference type="GO" id="GO:0043937">
    <property type="term" value="P:regulation of sporulation"/>
    <property type="evidence" value="ECO:0007669"/>
    <property type="project" value="InterPro"/>
</dbReference>
<protein>
    <submittedName>
        <fullName evidence="1">Spo0E like sporulation regulatory protein</fullName>
    </submittedName>
</protein>